<keyword evidence="4 5" id="KW-0472">Membrane</keyword>
<dbReference type="Proteomes" id="UP000590524">
    <property type="component" value="Unassembled WGS sequence"/>
</dbReference>
<sequence length="113" mass="12232">MNIIAAPSLLIFLGAAFFEIAGCFAFWAWVRLGKSALWLLPGGVSLLIFAWLLTFVDSEAAGRTYAAYGGIYVLASLLWLWLVERQQPDQWDMVGAAICIIGAAVILLGPRAA</sequence>
<evidence type="ECO:0000313" key="6">
    <source>
        <dbReference type="EMBL" id="MBB4151601.1"/>
    </source>
</evidence>
<organism evidence="6 7">
    <name type="scientific">Sphingobium scionense</name>
    <dbReference type="NCBI Taxonomy" id="1404341"/>
    <lineage>
        <taxon>Bacteria</taxon>
        <taxon>Pseudomonadati</taxon>
        <taxon>Pseudomonadota</taxon>
        <taxon>Alphaproteobacteria</taxon>
        <taxon>Sphingomonadales</taxon>
        <taxon>Sphingomonadaceae</taxon>
        <taxon>Sphingobium</taxon>
    </lineage>
</organism>
<feature type="transmembrane region" description="Helical" evidence="5">
    <location>
        <begin position="94"/>
        <end position="112"/>
    </location>
</feature>
<evidence type="ECO:0000313" key="7">
    <source>
        <dbReference type="Proteomes" id="UP000590524"/>
    </source>
</evidence>
<keyword evidence="2 5" id="KW-0812">Transmembrane</keyword>
<reference evidence="6 7" key="1">
    <citation type="submission" date="2020-08" db="EMBL/GenBank/DDBJ databases">
        <title>Genomic Encyclopedia of Type Strains, Phase IV (KMG-IV): sequencing the most valuable type-strain genomes for metagenomic binning, comparative biology and taxonomic classification.</title>
        <authorList>
            <person name="Goeker M."/>
        </authorList>
    </citation>
    <scope>NUCLEOTIDE SEQUENCE [LARGE SCALE GENOMIC DNA]</scope>
    <source>
        <strain evidence="6 7">DSM 19371</strain>
    </source>
</reference>
<name>A0A7W6LY27_9SPHN</name>
<protein>
    <submittedName>
        <fullName evidence="6">Small multidrug resistance family-3 protein</fullName>
    </submittedName>
</protein>
<evidence type="ECO:0000256" key="4">
    <source>
        <dbReference type="ARBA" id="ARBA00023136"/>
    </source>
</evidence>
<feature type="transmembrane region" description="Helical" evidence="5">
    <location>
        <begin position="36"/>
        <end position="53"/>
    </location>
</feature>
<dbReference type="NCBIfam" id="NF002586">
    <property type="entry name" value="PRK02237.1"/>
    <property type="match status" value="1"/>
</dbReference>
<dbReference type="SUPFAM" id="SSF103481">
    <property type="entry name" value="Multidrug resistance efflux transporter EmrE"/>
    <property type="match status" value="1"/>
</dbReference>
<evidence type="ECO:0000256" key="3">
    <source>
        <dbReference type="ARBA" id="ARBA00022989"/>
    </source>
</evidence>
<feature type="transmembrane region" description="Helical" evidence="5">
    <location>
        <begin position="65"/>
        <end position="82"/>
    </location>
</feature>
<dbReference type="PANTHER" id="PTHR36116">
    <property type="entry name" value="UPF0060 MEMBRANE PROTEIN YNFA"/>
    <property type="match status" value="1"/>
</dbReference>
<evidence type="ECO:0000256" key="2">
    <source>
        <dbReference type="ARBA" id="ARBA00022692"/>
    </source>
</evidence>
<dbReference type="GO" id="GO:0005886">
    <property type="term" value="C:plasma membrane"/>
    <property type="evidence" value="ECO:0007669"/>
    <property type="project" value="UniProtKB-SubCell"/>
</dbReference>
<evidence type="ECO:0000256" key="1">
    <source>
        <dbReference type="ARBA" id="ARBA00022475"/>
    </source>
</evidence>
<dbReference type="PANTHER" id="PTHR36116:SF1">
    <property type="entry name" value="UPF0060 MEMBRANE PROTEIN YNFA"/>
    <property type="match status" value="1"/>
</dbReference>
<dbReference type="EMBL" id="JACIEU010000041">
    <property type="protein sequence ID" value="MBB4151601.1"/>
    <property type="molecule type" value="Genomic_DNA"/>
</dbReference>
<comment type="subcellular location">
    <subcellularLocation>
        <location evidence="5">Cell membrane</location>
        <topology evidence="5">Multi-pass membrane protein</topology>
    </subcellularLocation>
</comment>
<accession>A0A7W6LY27</accession>
<comment type="caution">
    <text evidence="6">The sequence shown here is derived from an EMBL/GenBank/DDBJ whole genome shotgun (WGS) entry which is preliminary data.</text>
</comment>
<gene>
    <name evidence="6" type="ORF">GGQ90_005415</name>
</gene>
<dbReference type="AlphaFoldDB" id="A0A7W6LY27"/>
<keyword evidence="3 5" id="KW-1133">Transmembrane helix</keyword>
<keyword evidence="1 5" id="KW-1003">Cell membrane</keyword>
<feature type="transmembrane region" description="Helical" evidence="5">
    <location>
        <begin position="9"/>
        <end position="30"/>
    </location>
</feature>
<comment type="similarity">
    <text evidence="5">Belongs to the UPF0060 family.</text>
</comment>
<dbReference type="Pfam" id="PF02694">
    <property type="entry name" value="UPF0060"/>
    <property type="match status" value="1"/>
</dbReference>
<proteinExistence type="inferred from homology"/>
<dbReference type="InterPro" id="IPR037185">
    <property type="entry name" value="EmrE-like"/>
</dbReference>
<dbReference type="HAMAP" id="MF_00010">
    <property type="entry name" value="UPF0060"/>
    <property type="match status" value="1"/>
</dbReference>
<dbReference type="InterPro" id="IPR003844">
    <property type="entry name" value="UPF0060"/>
</dbReference>
<evidence type="ECO:0000256" key="5">
    <source>
        <dbReference type="HAMAP-Rule" id="MF_00010"/>
    </source>
</evidence>
<keyword evidence="7" id="KW-1185">Reference proteome</keyword>